<dbReference type="GO" id="GO:0032993">
    <property type="term" value="C:protein-DNA complex"/>
    <property type="evidence" value="ECO:0007669"/>
    <property type="project" value="TreeGrafter"/>
</dbReference>
<dbReference type="EMBL" id="CP072931">
    <property type="protein sequence ID" value="QTZ90427.1"/>
    <property type="molecule type" value="Genomic_DNA"/>
</dbReference>
<reference evidence="6" key="1">
    <citation type="journal article" date="2012" name="J. Bacteriol.">
        <title>Genome Sequence of Streptomyces auratus Strain AGR0001, a Phoslactomycin-Producing Actinomycete.</title>
        <authorList>
            <person name="Han X."/>
            <person name="Li M."/>
            <person name="Ding Z."/>
            <person name="Zhao J."/>
            <person name="Ji K."/>
            <person name="Wen M."/>
            <person name="Lu T."/>
        </authorList>
    </citation>
    <scope>NUCLEOTIDE SEQUENCE [LARGE SCALE GENOMIC DNA]</scope>
    <source>
        <strain evidence="6">AGR0001</strain>
    </source>
</reference>
<evidence type="ECO:0000259" key="5">
    <source>
        <dbReference type="PROSITE" id="PS51755"/>
    </source>
</evidence>
<dbReference type="SMART" id="SM00862">
    <property type="entry name" value="Trans_reg_C"/>
    <property type="match status" value="1"/>
</dbReference>
<dbReference type="InterPro" id="IPR036388">
    <property type="entry name" value="WH-like_DNA-bd_sf"/>
</dbReference>
<feature type="domain" description="OmpR/PhoB-type" evidence="5">
    <location>
        <begin position="126"/>
        <end position="225"/>
    </location>
</feature>
<dbReference type="OrthoDB" id="3473150at2"/>
<dbReference type="PANTHER" id="PTHR48111">
    <property type="entry name" value="REGULATOR OF RPOS"/>
    <property type="match status" value="1"/>
</dbReference>
<dbReference type="InterPro" id="IPR039420">
    <property type="entry name" value="WalR-like"/>
</dbReference>
<feature type="modified residue" description="4-aspartylphosphate" evidence="2">
    <location>
        <position position="55"/>
    </location>
</feature>
<evidence type="ECO:0000256" key="1">
    <source>
        <dbReference type="ARBA" id="ARBA00023125"/>
    </source>
</evidence>
<dbReference type="InterPro" id="IPR011006">
    <property type="entry name" value="CheY-like_superfamily"/>
</dbReference>
<dbReference type="KEGG" id="sauh:SU9_002250"/>
<evidence type="ECO:0000313" key="8">
    <source>
        <dbReference type="Proteomes" id="UP000009036"/>
    </source>
</evidence>
<dbReference type="GO" id="GO:0000976">
    <property type="term" value="F:transcription cis-regulatory region binding"/>
    <property type="evidence" value="ECO:0007669"/>
    <property type="project" value="TreeGrafter"/>
</dbReference>
<keyword evidence="1 3" id="KW-0238">DNA-binding</keyword>
<evidence type="ECO:0000256" key="2">
    <source>
        <dbReference type="PROSITE-ProRule" id="PRU00169"/>
    </source>
</evidence>
<name>J1RZG2_9ACTN</name>
<dbReference type="InterPro" id="IPR001789">
    <property type="entry name" value="Sig_transdc_resp-reg_receiver"/>
</dbReference>
<dbReference type="RefSeq" id="WP_006606702.1">
    <property type="nucleotide sequence ID" value="NZ_CP072931.1"/>
</dbReference>
<dbReference type="GO" id="GO:0006355">
    <property type="term" value="P:regulation of DNA-templated transcription"/>
    <property type="evidence" value="ECO:0007669"/>
    <property type="project" value="InterPro"/>
</dbReference>
<dbReference type="STRING" id="1160718.SU9_25974"/>
<dbReference type="SMART" id="SM00448">
    <property type="entry name" value="REC"/>
    <property type="match status" value="1"/>
</dbReference>
<dbReference type="PANTHER" id="PTHR48111:SF37">
    <property type="entry name" value="RESPONSE REGULATOR PROTEIN CARR"/>
    <property type="match status" value="1"/>
</dbReference>
<dbReference type="Gene3D" id="1.10.10.10">
    <property type="entry name" value="Winged helix-like DNA-binding domain superfamily/Winged helix DNA-binding domain"/>
    <property type="match status" value="1"/>
</dbReference>
<dbReference type="SUPFAM" id="SSF52172">
    <property type="entry name" value="CheY-like"/>
    <property type="match status" value="1"/>
</dbReference>
<dbReference type="GO" id="GO:0000156">
    <property type="term" value="F:phosphorelay response regulator activity"/>
    <property type="evidence" value="ECO:0007669"/>
    <property type="project" value="TreeGrafter"/>
</dbReference>
<dbReference type="Pfam" id="PF00072">
    <property type="entry name" value="Response_reg"/>
    <property type="match status" value="1"/>
</dbReference>
<feature type="domain" description="Response regulatory" evidence="4">
    <location>
        <begin position="7"/>
        <end position="120"/>
    </location>
</feature>
<proteinExistence type="predicted"/>
<dbReference type="HOGENOM" id="CLU_000445_30_4_11"/>
<dbReference type="EMBL" id="AJGV01000160">
    <property type="protein sequence ID" value="EJJ03942.1"/>
    <property type="molecule type" value="Genomic_DNA"/>
</dbReference>
<dbReference type="PROSITE" id="PS51755">
    <property type="entry name" value="OMPR_PHOB"/>
    <property type="match status" value="1"/>
</dbReference>
<dbReference type="PROSITE" id="PS50110">
    <property type="entry name" value="RESPONSE_REGULATORY"/>
    <property type="match status" value="1"/>
</dbReference>
<evidence type="ECO:0000256" key="3">
    <source>
        <dbReference type="PROSITE-ProRule" id="PRU01091"/>
    </source>
</evidence>
<dbReference type="eggNOG" id="COG0745">
    <property type="taxonomic scope" value="Bacteria"/>
</dbReference>
<dbReference type="Pfam" id="PF00486">
    <property type="entry name" value="Trans_reg_C"/>
    <property type="match status" value="1"/>
</dbReference>
<dbReference type="PATRIC" id="fig|1160718.3.peg.5258"/>
<evidence type="ECO:0000313" key="7">
    <source>
        <dbReference type="EMBL" id="QTZ90427.1"/>
    </source>
</evidence>
<dbReference type="InterPro" id="IPR001867">
    <property type="entry name" value="OmpR/PhoB-type_DNA-bd"/>
</dbReference>
<evidence type="ECO:0000313" key="6">
    <source>
        <dbReference type="EMBL" id="EJJ03942.1"/>
    </source>
</evidence>
<dbReference type="AlphaFoldDB" id="J1RZG2"/>
<organism evidence="6">
    <name type="scientific">Streptomyces auratus AGR0001</name>
    <dbReference type="NCBI Taxonomy" id="1160718"/>
    <lineage>
        <taxon>Bacteria</taxon>
        <taxon>Bacillati</taxon>
        <taxon>Actinomycetota</taxon>
        <taxon>Actinomycetes</taxon>
        <taxon>Kitasatosporales</taxon>
        <taxon>Streptomycetaceae</taxon>
        <taxon>Streptomyces</taxon>
    </lineage>
</organism>
<keyword evidence="2" id="KW-0597">Phosphoprotein</keyword>
<dbReference type="CDD" id="cd00383">
    <property type="entry name" value="trans_reg_C"/>
    <property type="match status" value="1"/>
</dbReference>
<evidence type="ECO:0000259" key="4">
    <source>
        <dbReference type="PROSITE" id="PS50110"/>
    </source>
</evidence>
<feature type="DNA-binding region" description="OmpR/PhoB-type" evidence="3">
    <location>
        <begin position="126"/>
        <end position="225"/>
    </location>
</feature>
<dbReference type="Proteomes" id="UP000009036">
    <property type="component" value="Chromosome"/>
</dbReference>
<dbReference type="Gene3D" id="6.10.250.690">
    <property type="match status" value="1"/>
</dbReference>
<sequence>MTRTAPRILVVEDDHGLRDVLARGLRDEEFDVVTAADGAAALRTVDASVDAVVLDVGLPDSDGRDVCQAMRGAGVTVPVIFLTAHGNLTDRLAGFASGGDDYLAKPFHLSELVARVRAVLRRAAADGSIVGADGALRLDPVRYHLTVHGEAVALTPTEFRLLACLMADPGAVVRRRALLRAGWPEGAQVSDNTLDQYLWRLRRKLREADSPRGIGTVRGIGYRFA</sequence>
<dbReference type="Gene3D" id="3.40.50.2300">
    <property type="match status" value="1"/>
</dbReference>
<dbReference type="GO" id="GO:0005829">
    <property type="term" value="C:cytosol"/>
    <property type="evidence" value="ECO:0007669"/>
    <property type="project" value="TreeGrafter"/>
</dbReference>
<accession>J1RZG2</accession>
<gene>
    <name evidence="7" type="ORF">SU9_002250</name>
    <name evidence="6" type="ORF">SU9_25974</name>
</gene>
<reference evidence="7" key="2">
    <citation type="submission" date="2021-04" db="EMBL/GenBank/DDBJ databases">
        <authorList>
            <person name="Wen M.-L."/>
            <person name="Han X.-L."/>
            <person name="Xiong J."/>
        </authorList>
    </citation>
    <scope>NUCLEOTIDE SEQUENCE</scope>
    <source>
        <strain evidence="7">AGR0001</strain>
    </source>
</reference>
<keyword evidence="8" id="KW-1185">Reference proteome</keyword>
<protein>
    <submittedName>
        <fullName evidence="7">Response regulator transcription factor</fullName>
    </submittedName>
    <submittedName>
        <fullName evidence="6">Two-component system response regulator</fullName>
    </submittedName>
</protein>